<dbReference type="InterPro" id="IPR041223">
    <property type="entry name" value="ApeA_NTD"/>
</dbReference>
<protein>
    <recommendedName>
        <fullName evidence="5">ApeA N-terminal domain-containing protein</fullName>
    </recommendedName>
</protein>
<evidence type="ECO:0000313" key="4">
    <source>
        <dbReference type="Proteomes" id="UP001139353"/>
    </source>
</evidence>
<dbReference type="EMBL" id="JAJLJH010000001">
    <property type="protein sequence ID" value="MCK9685721.1"/>
    <property type="molecule type" value="Genomic_DNA"/>
</dbReference>
<dbReference type="Proteomes" id="UP001139353">
    <property type="component" value="Unassembled WGS sequence"/>
</dbReference>
<dbReference type="Pfam" id="PF18739">
    <property type="entry name" value="HEPN_Apea"/>
    <property type="match status" value="1"/>
</dbReference>
<sequence length="557" mass="63029">MRYTTETDQKRTLRVKLSHPDVGDIGDGKLTFGYSCSATFSIDGLAPIIQLNEAQLAEGLVAAAEDGTNWSLFGCKGHGRSLLIDFVAEHGINAAKIQRFEVRYTDVSDWFFSQMRIDDELGVKLTWNSMPDKLVAVVSQSDLNFKCESEYIATLVRQGEDRNLHQHFEFFFTATLDRFTLLEVRDLARRFSQLLSLLLVHPCSIVSIDVSPDCKHSGRLYYGMSKSPPPSAQSTDDPDLVAWRTFFTSKNDVDGSWDTVVKKFFQSKHRDVVWARLAGMLTFEGFWEYRILGYVTLLDGYVSKDFKAGPPVQPTDRLKELETALAAVKRKLTKAQAAAVMSAAAQIFASTGTFASKFDALMASLDQDVVKVISFTSADFKRIKKLRDQVAHALAISYKSSDLTPMLAIMNRLTLLLTYLFFLEVGLDKDVFFRCLDRPRNQLRMVSNIDEVHLHRILRPDTFFRVTAKQLDVIKKRNRRLFTPCFVQDRRGRLSYSLSYSKRLQETITAKIGGHPYERLGLPKEAVSYVGEAYFEDATQTESVHSAVIIDYSLLPA</sequence>
<evidence type="ECO:0000259" key="2">
    <source>
        <dbReference type="Pfam" id="PF18862"/>
    </source>
</evidence>
<dbReference type="AlphaFoldDB" id="A0A9X1YGY0"/>
<dbReference type="Pfam" id="PF18862">
    <property type="entry name" value="ApeA_NTD1"/>
    <property type="match status" value="1"/>
</dbReference>
<evidence type="ECO:0000259" key="1">
    <source>
        <dbReference type="Pfam" id="PF18739"/>
    </source>
</evidence>
<reference evidence="3" key="1">
    <citation type="submission" date="2021-11" db="EMBL/GenBank/DDBJ databases">
        <title>BS-T2-15 a new species belonging to the Comamonadaceae family isolated from the soil of a French oak forest.</title>
        <authorList>
            <person name="Mieszkin S."/>
            <person name="Alain K."/>
        </authorList>
    </citation>
    <scope>NUCLEOTIDE SEQUENCE</scope>
    <source>
        <strain evidence="3">BS-T2-15</strain>
    </source>
</reference>
<evidence type="ECO:0008006" key="5">
    <source>
        <dbReference type="Google" id="ProtNLM"/>
    </source>
</evidence>
<evidence type="ECO:0000313" key="3">
    <source>
        <dbReference type="EMBL" id="MCK9685721.1"/>
    </source>
</evidence>
<accession>A0A9X1YGY0</accession>
<feature type="domain" description="ApeA N-terminal" evidence="2">
    <location>
        <begin position="91"/>
        <end position="263"/>
    </location>
</feature>
<proteinExistence type="predicted"/>
<gene>
    <name evidence="3" type="ORF">LPC04_08360</name>
</gene>
<dbReference type="RefSeq" id="WP_275681716.1">
    <property type="nucleotide sequence ID" value="NZ_JAJLJH010000001.1"/>
</dbReference>
<comment type="caution">
    <text evidence="3">The sequence shown here is derived from an EMBL/GenBank/DDBJ whole genome shotgun (WGS) entry which is preliminary data.</text>
</comment>
<keyword evidence="4" id="KW-1185">Reference proteome</keyword>
<organism evidence="3 4">
    <name type="scientific">Scleromatobacter humisilvae</name>
    <dbReference type="NCBI Taxonomy" id="2897159"/>
    <lineage>
        <taxon>Bacteria</taxon>
        <taxon>Pseudomonadati</taxon>
        <taxon>Pseudomonadota</taxon>
        <taxon>Betaproteobacteria</taxon>
        <taxon>Burkholderiales</taxon>
        <taxon>Sphaerotilaceae</taxon>
        <taxon>Scleromatobacter</taxon>
    </lineage>
</organism>
<name>A0A9X1YGY0_9BURK</name>
<dbReference type="InterPro" id="IPR041229">
    <property type="entry name" value="HEPN_Apea"/>
</dbReference>
<feature type="domain" description="Apea-like HEPN" evidence="1">
    <location>
        <begin position="292"/>
        <end position="430"/>
    </location>
</feature>